<evidence type="ECO:0000313" key="2">
    <source>
        <dbReference type="EMBL" id="CAH7683167.1"/>
    </source>
</evidence>
<evidence type="ECO:0000313" key="3">
    <source>
        <dbReference type="Proteomes" id="UP001153365"/>
    </source>
</evidence>
<comment type="caution">
    <text evidence="2">The sequence shown here is derived from an EMBL/GenBank/DDBJ whole genome shotgun (WGS) entry which is preliminary data.</text>
</comment>
<proteinExistence type="predicted"/>
<feature type="compositionally biased region" description="Polar residues" evidence="1">
    <location>
        <begin position="782"/>
        <end position="798"/>
    </location>
</feature>
<feature type="compositionally biased region" description="Polar residues" evidence="1">
    <location>
        <begin position="626"/>
        <end position="641"/>
    </location>
</feature>
<dbReference type="EMBL" id="CALTRL010004510">
    <property type="protein sequence ID" value="CAH7683167.1"/>
    <property type="molecule type" value="Genomic_DNA"/>
</dbReference>
<feature type="compositionally biased region" description="Polar residues" evidence="1">
    <location>
        <begin position="748"/>
        <end position="763"/>
    </location>
</feature>
<feature type="region of interest" description="Disordered" evidence="1">
    <location>
        <begin position="618"/>
        <end position="645"/>
    </location>
</feature>
<sequence length="798" mass="89397">MESSSGGSTPLSHVQFLLPSSTLNLELDPKDSFVDLIPTLNDTLNGYHSFSQVLKERESGSTFKKSTEFYHDPPHFDKDMDNVFSKNLSKPSLENPKDAISRVPYFEENCSKDKHQFADFQGCKSYSSFVKSRIFSSIDISAVTNFSIRDYMLNSQGLKAQNFFKEKCEFLDVEMQEPNKSIGEEHINFNSPQDLYGIPLLNDKLPDNYSSSFIQNFNNSTISKIGYEIQPFDPISAIHDFESADIVEKQTRLSFIGGKTPTDFNKNFGENQSKYYEKEMFQNVVSTVDDGNKESWFGVGLNFVSPPIIDNAEIQKYPELDERAKYFEKEFTFGPIFDCSAFSSQYFGFPDQKSLNDFLILSDNLVSTLDISPKFAPETANGVSAHICNECDLAPDHISSFSLSKISEEESINRLASLGRMAFELNTLKGIGKNWEAKANEINYEQSAIPADSIRDRGTPMNNNLKSSDSSLPSTLETTDETIKQSSNSSFFPHKQLINDTVAFSNDDNTQFSEKKLHAQLCSNNSELCFSLYSAQKSSDNLRRKRSLTAQKSQASKGNSHFRSNSIDTHDSYTEADTIERRTEKSKITTDGEIESGVIKLIGSEVCAEAKHTGIMNPPKKADAAKTSNESINSPESTSFCKSYGRKRAVQVKGTEREKEDPKQEEIPIVNLRKDLVNQVLVLSKSNLNFSKEPSLEALSPKLVSASQDSLKVGPQASISNTSSQDIKEAHLFDKHSKNIELLKIWSSEKSPSCNHKNNSSESALEDKNDEHKQPKKPKQNKVFSASKTGQYEVQQPS</sequence>
<feature type="region of interest" description="Disordered" evidence="1">
    <location>
        <begin position="541"/>
        <end position="576"/>
    </location>
</feature>
<organism evidence="2 3">
    <name type="scientific">Phakopsora pachyrhizi</name>
    <name type="common">Asian soybean rust disease fungus</name>
    <dbReference type="NCBI Taxonomy" id="170000"/>
    <lineage>
        <taxon>Eukaryota</taxon>
        <taxon>Fungi</taxon>
        <taxon>Dikarya</taxon>
        <taxon>Basidiomycota</taxon>
        <taxon>Pucciniomycotina</taxon>
        <taxon>Pucciniomycetes</taxon>
        <taxon>Pucciniales</taxon>
        <taxon>Phakopsoraceae</taxon>
        <taxon>Phakopsora</taxon>
    </lineage>
</organism>
<protein>
    <submittedName>
        <fullName evidence="2">Expressed protein</fullName>
    </submittedName>
</protein>
<keyword evidence="3" id="KW-1185">Reference proteome</keyword>
<dbReference type="Proteomes" id="UP001153365">
    <property type="component" value="Unassembled WGS sequence"/>
</dbReference>
<evidence type="ECO:0000256" key="1">
    <source>
        <dbReference type="SAM" id="MobiDB-lite"/>
    </source>
</evidence>
<feature type="compositionally biased region" description="Polar residues" evidence="1">
    <location>
        <begin position="548"/>
        <end position="567"/>
    </location>
</feature>
<reference evidence="2" key="1">
    <citation type="submission" date="2022-06" db="EMBL/GenBank/DDBJ databases">
        <authorList>
            <consortium name="SYNGENTA / RWTH Aachen University"/>
        </authorList>
    </citation>
    <scope>NUCLEOTIDE SEQUENCE</scope>
</reference>
<feature type="region of interest" description="Disordered" evidence="1">
    <location>
        <begin position="747"/>
        <end position="798"/>
    </location>
</feature>
<accession>A0AAV0BBK4</accession>
<gene>
    <name evidence="2" type="ORF">PPACK8108_LOCUS16532</name>
</gene>
<dbReference type="AlphaFoldDB" id="A0AAV0BBK4"/>
<name>A0AAV0BBK4_PHAPC</name>
<feature type="region of interest" description="Disordered" evidence="1">
    <location>
        <begin position="451"/>
        <end position="488"/>
    </location>
</feature>
<feature type="compositionally biased region" description="Polar residues" evidence="1">
    <location>
        <begin position="460"/>
        <end position="477"/>
    </location>
</feature>